<keyword evidence="3" id="KW-1185">Reference proteome</keyword>
<feature type="transmembrane region" description="Helical" evidence="1">
    <location>
        <begin position="24"/>
        <end position="45"/>
    </location>
</feature>
<keyword evidence="1" id="KW-1133">Transmembrane helix</keyword>
<evidence type="ECO:0008006" key="4">
    <source>
        <dbReference type="Google" id="ProtNLM"/>
    </source>
</evidence>
<protein>
    <recommendedName>
        <fullName evidence="4">DUF304 domain-containing protein</fullName>
    </recommendedName>
</protein>
<gene>
    <name evidence="2" type="ORF">GCM10023151_03220</name>
</gene>
<evidence type="ECO:0000313" key="2">
    <source>
        <dbReference type="EMBL" id="GAA4355828.1"/>
    </source>
</evidence>
<sequence>MSYNFTTENNVVTISNKPSSKGRFIGFLLLTLSLVWLAYILWQFWFPVFDRKNAGVAFYPVLFIVLTVFFCFNYKTIFFDLKSESIIIVRRLILLKTTYLKSSEAVGLKSVINHQYYDGHYRQREHITVNYSLTSYLVLNSGAEIKMFQIHGRFHEQYNQHLKMVIKRTGLCLLDG</sequence>
<evidence type="ECO:0000313" key="3">
    <source>
        <dbReference type="Proteomes" id="UP001501011"/>
    </source>
</evidence>
<evidence type="ECO:0000256" key="1">
    <source>
        <dbReference type="SAM" id="Phobius"/>
    </source>
</evidence>
<keyword evidence="1" id="KW-0472">Membrane</keyword>
<comment type="caution">
    <text evidence="2">The sequence shown here is derived from an EMBL/GenBank/DDBJ whole genome shotgun (WGS) entry which is preliminary data.</text>
</comment>
<reference evidence="3" key="1">
    <citation type="journal article" date="2019" name="Int. J. Syst. Evol. Microbiol.">
        <title>The Global Catalogue of Microorganisms (GCM) 10K type strain sequencing project: providing services to taxonomists for standard genome sequencing and annotation.</title>
        <authorList>
            <consortium name="The Broad Institute Genomics Platform"/>
            <consortium name="The Broad Institute Genome Sequencing Center for Infectious Disease"/>
            <person name="Wu L."/>
            <person name="Ma J."/>
        </authorList>
    </citation>
    <scope>NUCLEOTIDE SEQUENCE [LARGE SCALE GENOMIC DNA]</scope>
    <source>
        <strain evidence="3">JCM 17728</strain>
    </source>
</reference>
<accession>A0ABP8IC45</accession>
<feature type="transmembrane region" description="Helical" evidence="1">
    <location>
        <begin position="57"/>
        <end position="74"/>
    </location>
</feature>
<proteinExistence type="predicted"/>
<dbReference type="Proteomes" id="UP001501011">
    <property type="component" value="Unassembled WGS sequence"/>
</dbReference>
<dbReference type="EMBL" id="BAABFV010000001">
    <property type="protein sequence ID" value="GAA4355828.1"/>
    <property type="molecule type" value="Genomic_DNA"/>
</dbReference>
<keyword evidence="1" id="KW-0812">Transmembrane</keyword>
<name>A0ABP8IC45_9GAMM</name>
<organism evidence="2 3">
    <name type="scientific">Kangiella marina</name>
    <dbReference type="NCBI Taxonomy" id="1079178"/>
    <lineage>
        <taxon>Bacteria</taxon>
        <taxon>Pseudomonadati</taxon>
        <taxon>Pseudomonadota</taxon>
        <taxon>Gammaproteobacteria</taxon>
        <taxon>Kangiellales</taxon>
        <taxon>Kangiellaceae</taxon>
        <taxon>Kangiella</taxon>
    </lineage>
</organism>